<dbReference type="InterPro" id="IPR013149">
    <property type="entry name" value="ADH-like_C"/>
</dbReference>
<dbReference type="SUPFAM" id="SSF50129">
    <property type="entry name" value="GroES-like"/>
    <property type="match status" value="2"/>
</dbReference>
<dbReference type="AlphaFoldDB" id="A0A8H9M8B3"/>
<feature type="domain" description="Enoyl reductase (ER)" evidence="1">
    <location>
        <begin position="10"/>
        <end position="316"/>
    </location>
</feature>
<protein>
    <submittedName>
        <fullName evidence="2">Oxidoreductase</fullName>
    </submittedName>
</protein>
<dbReference type="Pfam" id="PF13602">
    <property type="entry name" value="ADH_zinc_N_2"/>
    <property type="match status" value="1"/>
</dbReference>
<dbReference type="SMART" id="SM00829">
    <property type="entry name" value="PKS_ER"/>
    <property type="match status" value="1"/>
</dbReference>
<dbReference type="Gene3D" id="3.90.180.10">
    <property type="entry name" value="Medium-chain alcohol dehydrogenases, catalytic domain"/>
    <property type="match status" value="2"/>
</dbReference>
<dbReference type="Proteomes" id="UP000658656">
    <property type="component" value="Unassembled WGS sequence"/>
</dbReference>
<gene>
    <name evidence="2" type="ORF">GCM10017566_11490</name>
</gene>
<dbReference type="EMBL" id="BNAV01000001">
    <property type="protein sequence ID" value="GHF39832.1"/>
    <property type="molecule type" value="Genomic_DNA"/>
</dbReference>
<dbReference type="RefSeq" id="WP_229880310.1">
    <property type="nucleotide sequence ID" value="NZ_BNAV01000001.1"/>
</dbReference>
<keyword evidence="3" id="KW-1185">Reference proteome</keyword>
<dbReference type="InterPro" id="IPR036291">
    <property type="entry name" value="NAD(P)-bd_dom_sf"/>
</dbReference>
<dbReference type="GO" id="GO:0016491">
    <property type="term" value="F:oxidoreductase activity"/>
    <property type="evidence" value="ECO:0007669"/>
    <property type="project" value="InterPro"/>
</dbReference>
<dbReference type="Pfam" id="PF00107">
    <property type="entry name" value="ADH_zinc_N"/>
    <property type="match status" value="1"/>
</dbReference>
<proteinExistence type="predicted"/>
<dbReference type="SUPFAM" id="SSF51735">
    <property type="entry name" value="NAD(P)-binding Rossmann-fold domains"/>
    <property type="match status" value="1"/>
</dbReference>
<organism evidence="2 3">
    <name type="scientific">Amycolatopsis bartoniae</name>
    <dbReference type="NCBI Taxonomy" id="941986"/>
    <lineage>
        <taxon>Bacteria</taxon>
        <taxon>Bacillati</taxon>
        <taxon>Actinomycetota</taxon>
        <taxon>Actinomycetes</taxon>
        <taxon>Pseudonocardiales</taxon>
        <taxon>Pseudonocardiaceae</taxon>
        <taxon>Amycolatopsis</taxon>
    </lineage>
</organism>
<name>A0A8H9M8B3_9PSEU</name>
<evidence type="ECO:0000313" key="2">
    <source>
        <dbReference type="EMBL" id="GHF39832.1"/>
    </source>
</evidence>
<dbReference type="PANTHER" id="PTHR43677">
    <property type="entry name" value="SHORT-CHAIN DEHYDROGENASE/REDUCTASE"/>
    <property type="match status" value="1"/>
</dbReference>
<dbReference type="InterPro" id="IPR020843">
    <property type="entry name" value="ER"/>
</dbReference>
<sequence length="318" mass="31989">MDMHVIETDGPELRVRHVPPPTPGRGEVVIEVAAAGVLAGDLDGVAAGGGGGPVTLAAGSPERGVVAAAGVSVAGGRAAGTVIAGTEEIPVTGAPSPAAPFVPGSGVAGRITAVGEGVPGEWLGRRVLSEVDGGYADRVVARVPGLIGIPDEVHEHEAMALLHEGSIALAVFEAAAVEAGESVLVLPASDAVGSLLVQLALDAGARVVGAARGPGRMQLVRDLGAELVVDHGEPGWPEQVGSVDVLFEGEPSTFDGAGRRFSVQGRHGDRPRVERILRAAAEGRVTPLIGQTYPLVRAAEAHAALAARRSVGKTLLIP</sequence>
<reference evidence="2" key="2">
    <citation type="submission" date="2020-09" db="EMBL/GenBank/DDBJ databases">
        <authorList>
            <person name="Sun Q."/>
            <person name="Zhou Y."/>
        </authorList>
    </citation>
    <scope>NUCLEOTIDE SEQUENCE</scope>
    <source>
        <strain evidence="2">CGMCC 4.7679</strain>
    </source>
</reference>
<dbReference type="InterPro" id="IPR011032">
    <property type="entry name" value="GroES-like_sf"/>
</dbReference>
<reference evidence="2" key="1">
    <citation type="journal article" date="2014" name="Int. J. Syst. Evol. Microbiol.">
        <title>Complete genome sequence of Corynebacterium casei LMG S-19264T (=DSM 44701T), isolated from a smear-ripened cheese.</title>
        <authorList>
            <consortium name="US DOE Joint Genome Institute (JGI-PGF)"/>
            <person name="Walter F."/>
            <person name="Albersmeier A."/>
            <person name="Kalinowski J."/>
            <person name="Ruckert C."/>
        </authorList>
    </citation>
    <scope>NUCLEOTIDE SEQUENCE</scope>
    <source>
        <strain evidence="2">CGMCC 4.7679</strain>
    </source>
</reference>
<accession>A0A8H9M8B3</accession>
<comment type="caution">
    <text evidence="2">The sequence shown here is derived from an EMBL/GenBank/DDBJ whole genome shotgun (WGS) entry which is preliminary data.</text>
</comment>
<dbReference type="Gene3D" id="3.40.50.720">
    <property type="entry name" value="NAD(P)-binding Rossmann-like Domain"/>
    <property type="match status" value="1"/>
</dbReference>
<evidence type="ECO:0000259" key="1">
    <source>
        <dbReference type="SMART" id="SM00829"/>
    </source>
</evidence>
<dbReference type="InterPro" id="IPR051397">
    <property type="entry name" value="Zn-ADH-like_protein"/>
</dbReference>
<dbReference type="PANTHER" id="PTHR43677:SF4">
    <property type="entry name" value="QUINONE OXIDOREDUCTASE-LIKE PROTEIN 2"/>
    <property type="match status" value="1"/>
</dbReference>
<evidence type="ECO:0000313" key="3">
    <source>
        <dbReference type="Proteomes" id="UP000658656"/>
    </source>
</evidence>